<dbReference type="InterPro" id="IPR036322">
    <property type="entry name" value="WD40_repeat_dom_sf"/>
</dbReference>
<dbReference type="PROSITE" id="PS00678">
    <property type="entry name" value="WD_REPEATS_1"/>
    <property type="match status" value="1"/>
</dbReference>
<evidence type="ECO:0000256" key="6">
    <source>
        <dbReference type="HAMAP-Rule" id="MF_03029"/>
    </source>
</evidence>
<feature type="repeat" description="WD" evidence="7">
    <location>
        <begin position="195"/>
        <end position="226"/>
    </location>
</feature>
<keyword evidence="4" id="KW-0677">Repeat</keyword>
<protein>
    <recommendedName>
        <fullName evidence="6">Ribosome biogenesis protein WDR12 homolog</fullName>
    </recommendedName>
</protein>
<evidence type="ECO:0000256" key="4">
    <source>
        <dbReference type="ARBA" id="ARBA00022737"/>
    </source>
</evidence>
<dbReference type="CDD" id="cd00200">
    <property type="entry name" value="WD40"/>
    <property type="match status" value="1"/>
</dbReference>
<dbReference type="Proteomes" id="UP001497392">
    <property type="component" value="Unassembled WGS sequence"/>
</dbReference>
<evidence type="ECO:0000256" key="2">
    <source>
        <dbReference type="ARBA" id="ARBA00022552"/>
    </source>
</evidence>
<dbReference type="PANTHER" id="PTHR19855:SF11">
    <property type="entry name" value="RIBOSOME BIOGENESIS PROTEIN WDR12"/>
    <property type="match status" value="1"/>
</dbReference>
<evidence type="ECO:0000259" key="8">
    <source>
        <dbReference type="Pfam" id="PF08154"/>
    </source>
</evidence>
<dbReference type="InterPro" id="IPR001680">
    <property type="entry name" value="WD40_rpt"/>
</dbReference>
<keyword evidence="5 6" id="KW-0539">Nucleus</keyword>
<feature type="repeat" description="WD" evidence="7">
    <location>
        <begin position="361"/>
        <end position="403"/>
    </location>
</feature>
<evidence type="ECO:0000256" key="1">
    <source>
        <dbReference type="ARBA" id="ARBA00022517"/>
    </source>
</evidence>
<dbReference type="Pfam" id="PF00400">
    <property type="entry name" value="WD40"/>
    <property type="match status" value="5"/>
</dbReference>
<dbReference type="InterPro" id="IPR019775">
    <property type="entry name" value="WD40_repeat_CS"/>
</dbReference>
<evidence type="ECO:0000313" key="10">
    <source>
        <dbReference type="Proteomes" id="UP001497392"/>
    </source>
</evidence>
<evidence type="ECO:0000256" key="7">
    <source>
        <dbReference type="PROSITE-ProRule" id="PRU00221"/>
    </source>
</evidence>
<evidence type="ECO:0000313" key="9">
    <source>
        <dbReference type="EMBL" id="CAL5218610.1"/>
    </source>
</evidence>
<keyword evidence="3 7" id="KW-0853">WD repeat</keyword>
<dbReference type="InterPro" id="IPR020472">
    <property type="entry name" value="WD40_PAC1"/>
</dbReference>
<dbReference type="PROSITE" id="PS50294">
    <property type="entry name" value="WD_REPEATS_REGION"/>
    <property type="match status" value="3"/>
</dbReference>
<keyword evidence="1 6" id="KW-0690">Ribosome biogenesis</keyword>
<dbReference type="SUPFAM" id="SSF50978">
    <property type="entry name" value="WD40 repeat-like"/>
    <property type="match status" value="1"/>
</dbReference>
<dbReference type="InterPro" id="IPR015943">
    <property type="entry name" value="WD40/YVTN_repeat-like_dom_sf"/>
</dbReference>
<comment type="subcellular location">
    <subcellularLocation>
        <location evidence="6">Nucleus</location>
        <location evidence="6">Nucleolus</location>
    </subcellularLocation>
    <subcellularLocation>
        <location evidence="6">Nucleus</location>
        <location evidence="6">Nucleoplasm</location>
    </subcellularLocation>
</comment>
<name>A0ABP1FJ31_9CHLO</name>
<evidence type="ECO:0000256" key="5">
    <source>
        <dbReference type="ARBA" id="ARBA00023242"/>
    </source>
</evidence>
<accession>A0ABP1FJ31</accession>
<dbReference type="HAMAP" id="MF_03029">
    <property type="entry name" value="WDR12"/>
    <property type="match status" value="1"/>
</dbReference>
<dbReference type="SMART" id="SM00320">
    <property type="entry name" value="WD40"/>
    <property type="match status" value="7"/>
</dbReference>
<dbReference type="PRINTS" id="PR00320">
    <property type="entry name" value="GPROTEINBRPT"/>
</dbReference>
<sequence length="438" mass="46463">MAVLGEETQITCRFTTKLPKEYRVPPSTVAVPSQLTRYGLSQIINHLLALEPARPFDFLVKGELVRQKLEQFLLAHEISAETVLEIEYIFAVEPAKPEQKHPHNDWVSAVAARAGCILSGSYDGTVKAWHGAELRSTTTLHRGPVTAVAVLPEAQGALALTGGQDTALLLSSIPALSAGAADNGASAAAQPLVAYREHTDAVNSIAVSPEGTLFASASWDSSLRIWPTGSAIAERAADESAAAAHEAGAKKAKKGSTGAAAPTAPLVEASKQELGGHSQSVSSVAWPAPETIVSGSWDNTVRRWDAEMCTCTERHDGAKPVYSVAAAPAGLQLVAFGGAERALHIWDPRTPTGKEKDQKLYSSHTDWISSVAWHPTSEHHVVSASYDTTLKLWDIRASIPLHTLEGHTEKVLCVAWSGPNAMVSGGADCLLQTYSVAL</sequence>
<comment type="caution">
    <text evidence="9">The sequence shown here is derived from an EMBL/GenBank/DDBJ whole genome shotgun (WGS) entry which is preliminary data.</text>
</comment>
<keyword evidence="10" id="KW-1185">Reference proteome</keyword>
<feature type="repeat" description="WD" evidence="7">
    <location>
        <begin position="274"/>
        <end position="305"/>
    </location>
</feature>
<keyword evidence="2 6" id="KW-0698">rRNA processing</keyword>
<dbReference type="PANTHER" id="PTHR19855">
    <property type="entry name" value="WD40 REPEAT PROTEIN 12, 37"/>
    <property type="match status" value="1"/>
</dbReference>
<reference evidence="9 10" key="1">
    <citation type="submission" date="2024-06" db="EMBL/GenBank/DDBJ databases">
        <authorList>
            <person name="Kraege A."/>
            <person name="Thomma B."/>
        </authorList>
    </citation>
    <scope>NUCLEOTIDE SEQUENCE [LARGE SCALE GENOMIC DNA]</scope>
</reference>
<gene>
    <name evidence="9" type="primary">g308</name>
    <name evidence="9" type="ORF">VP750_LOCUS269</name>
</gene>
<dbReference type="InterPro" id="IPR028599">
    <property type="entry name" value="WDR12/Ytm1"/>
</dbReference>
<dbReference type="PROSITE" id="PS50082">
    <property type="entry name" value="WD_REPEATS_2"/>
    <property type="match status" value="3"/>
</dbReference>
<dbReference type="Pfam" id="PF08154">
    <property type="entry name" value="NLE"/>
    <property type="match status" value="1"/>
</dbReference>
<dbReference type="InterPro" id="IPR012972">
    <property type="entry name" value="NLE"/>
</dbReference>
<organism evidence="9 10">
    <name type="scientific">Coccomyxa viridis</name>
    <dbReference type="NCBI Taxonomy" id="1274662"/>
    <lineage>
        <taxon>Eukaryota</taxon>
        <taxon>Viridiplantae</taxon>
        <taxon>Chlorophyta</taxon>
        <taxon>core chlorophytes</taxon>
        <taxon>Trebouxiophyceae</taxon>
        <taxon>Trebouxiophyceae incertae sedis</taxon>
        <taxon>Coccomyxaceae</taxon>
        <taxon>Coccomyxa</taxon>
    </lineage>
</organism>
<comment type="function">
    <text evidence="6">Required for maturation of ribosomal RNAs and formation of the large ribosomal subunit.</text>
</comment>
<proteinExistence type="inferred from homology"/>
<evidence type="ECO:0000256" key="3">
    <source>
        <dbReference type="ARBA" id="ARBA00022574"/>
    </source>
</evidence>
<comment type="similarity">
    <text evidence="6">Belongs to the WD repeat WDR12/YTM1 family.</text>
</comment>
<dbReference type="Gene3D" id="2.130.10.10">
    <property type="entry name" value="YVTN repeat-like/Quinoprotein amine dehydrogenase"/>
    <property type="match status" value="3"/>
</dbReference>
<dbReference type="EMBL" id="CAXHTA020000001">
    <property type="protein sequence ID" value="CAL5218610.1"/>
    <property type="molecule type" value="Genomic_DNA"/>
</dbReference>
<feature type="domain" description="NLE" evidence="8">
    <location>
        <begin position="10"/>
        <end position="73"/>
    </location>
</feature>